<dbReference type="InterPro" id="IPR028116">
    <property type="entry name" value="Cis-CaaD-like"/>
</dbReference>
<feature type="compositionally biased region" description="Basic and acidic residues" evidence="1">
    <location>
        <begin position="136"/>
        <end position="146"/>
    </location>
</feature>
<evidence type="ECO:0000259" key="2">
    <source>
        <dbReference type="Pfam" id="PF14832"/>
    </source>
</evidence>
<evidence type="ECO:0000256" key="1">
    <source>
        <dbReference type="SAM" id="MobiDB-lite"/>
    </source>
</evidence>
<sequence>MPLWQLFVPEDAYTEEEKLDLGDRITNIYSDNFDLPRFYTTVIFHDLKPASFLVGGEMRGKFVQVVIVHAARTAGQIAERLGVSEADVNNVFLKLAHEALDPYVPGRGYESELHVENVPHETWNIDGMEPPPPWSEVEKKWARENRSSPYTGADL</sequence>
<evidence type="ECO:0000313" key="3">
    <source>
        <dbReference type="EMBL" id="RHW26319.1"/>
    </source>
</evidence>
<dbReference type="Gene3D" id="3.30.429.10">
    <property type="entry name" value="Macrophage Migration Inhibitory Factor"/>
    <property type="match status" value="1"/>
</dbReference>
<reference evidence="3 4" key="1">
    <citation type="submission" date="2018-09" db="EMBL/GenBank/DDBJ databases">
        <title>Genome sequencing of Nocardioides immobilis CCTCC AB 2017083 for comparison to Nocardioides silvaticus.</title>
        <authorList>
            <person name="Li C."/>
            <person name="Wang G."/>
        </authorList>
    </citation>
    <scope>NUCLEOTIDE SEQUENCE [LARGE SCALE GENOMIC DNA]</scope>
    <source>
        <strain evidence="3 4">CCTCC AB 2017083</strain>
    </source>
</reference>
<dbReference type="OrthoDB" id="7595039at2"/>
<dbReference type="Proteomes" id="UP000283644">
    <property type="component" value="Unassembled WGS sequence"/>
</dbReference>
<dbReference type="EMBL" id="QXGH01000018">
    <property type="protein sequence ID" value="RHW26319.1"/>
    <property type="molecule type" value="Genomic_DNA"/>
</dbReference>
<dbReference type="SUPFAM" id="SSF55331">
    <property type="entry name" value="Tautomerase/MIF"/>
    <property type="match status" value="1"/>
</dbReference>
<dbReference type="Pfam" id="PF14832">
    <property type="entry name" value="Tautomerase_3"/>
    <property type="match status" value="1"/>
</dbReference>
<evidence type="ECO:0000313" key="4">
    <source>
        <dbReference type="Proteomes" id="UP000283644"/>
    </source>
</evidence>
<accession>A0A417Y0Z3</accession>
<dbReference type="RefSeq" id="WP_118926105.1">
    <property type="nucleotide sequence ID" value="NZ_QXGH01000018.1"/>
</dbReference>
<proteinExistence type="predicted"/>
<protein>
    <recommendedName>
        <fullName evidence="2">Tautomerase cis-CaaD-like domain-containing protein</fullName>
    </recommendedName>
</protein>
<organism evidence="3 4">
    <name type="scientific">Nocardioides immobilis</name>
    <dbReference type="NCBI Taxonomy" id="2049295"/>
    <lineage>
        <taxon>Bacteria</taxon>
        <taxon>Bacillati</taxon>
        <taxon>Actinomycetota</taxon>
        <taxon>Actinomycetes</taxon>
        <taxon>Propionibacteriales</taxon>
        <taxon>Nocardioidaceae</taxon>
        <taxon>Nocardioides</taxon>
    </lineage>
</organism>
<gene>
    <name evidence="3" type="ORF">D0Z08_15310</name>
</gene>
<dbReference type="AlphaFoldDB" id="A0A417Y0Z3"/>
<comment type="caution">
    <text evidence="3">The sequence shown here is derived from an EMBL/GenBank/DDBJ whole genome shotgun (WGS) entry which is preliminary data.</text>
</comment>
<dbReference type="InterPro" id="IPR014347">
    <property type="entry name" value="Tautomerase/MIF_sf"/>
</dbReference>
<feature type="region of interest" description="Disordered" evidence="1">
    <location>
        <begin position="122"/>
        <end position="155"/>
    </location>
</feature>
<keyword evidence="4" id="KW-1185">Reference proteome</keyword>
<feature type="domain" description="Tautomerase cis-CaaD-like" evidence="2">
    <location>
        <begin position="1"/>
        <end position="146"/>
    </location>
</feature>
<name>A0A417Y0Z3_9ACTN</name>